<comment type="caution">
    <text evidence="1">The sequence shown here is derived from an EMBL/GenBank/DDBJ whole genome shotgun (WGS) entry which is preliminary data.</text>
</comment>
<keyword evidence="2" id="KW-1185">Reference proteome</keyword>
<dbReference type="InterPro" id="IPR022385">
    <property type="entry name" value="Rhs_assc_core"/>
</dbReference>
<accession>A0ABS6RQX0</accession>
<gene>
    <name evidence="1" type="ORF">KVG85_17930</name>
</gene>
<reference evidence="1" key="1">
    <citation type="submission" date="2021-06" db="EMBL/GenBank/DDBJ databases">
        <title>Updating the genus Pseudomonas: Description of 43 new species and partition of the Pseudomonas putida group.</title>
        <authorList>
            <person name="Girard L."/>
            <person name="Lood C."/>
            <person name="Vandamme P."/>
            <person name="Rokni-Zadeh H."/>
            <person name="Van Noort V."/>
            <person name="Hofte M."/>
            <person name="Lavigne R."/>
            <person name="De Mot R."/>
        </authorList>
    </citation>
    <scope>NUCLEOTIDE SEQUENCE</scope>
    <source>
        <strain evidence="1">SWRI88</strain>
    </source>
</reference>
<evidence type="ECO:0000313" key="2">
    <source>
        <dbReference type="Proteomes" id="UP001048763"/>
    </source>
</evidence>
<dbReference type="Proteomes" id="UP001048763">
    <property type="component" value="Unassembled WGS sequence"/>
</dbReference>
<organism evidence="1 2">
    <name type="scientific">Pseudomonas triticicola</name>
    <dbReference type="NCBI Taxonomy" id="2842345"/>
    <lineage>
        <taxon>Bacteria</taxon>
        <taxon>Pseudomonadati</taxon>
        <taxon>Pseudomonadota</taxon>
        <taxon>Gammaproteobacteria</taxon>
        <taxon>Pseudomonadales</taxon>
        <taxon>Pseudomonadaceae</taxon>
        <taxon>Pseudomonas</taxon>
    </lineage>
</organism>
<dbReference type="RefSeq" id="WP_217864527.1">
    <property type="nucleotide sequence ID" value="NZ_JAHSTX010000001.1"/>
</dbReference>
<sequence>MSVQASSVTPTLSVMDSRRLAVRRVSYYLHPDIPDIEPRITRQVLDGMGREVQSWDPRLWGTAPKPNIETVYSLSAQALLTDSVDAGWQLKLLNDVGSLHLLWDGRGSQRQVEYDDQQRPVAMTEHAADELPKVVERLLYGASIAEHNQCGRLIRHDDPAGSQTIEEYGLAGDVLVDSRRFLIDLEIPDWPVETDAKEEWLETQEFVTRHTVGPTGEAHRQTDAKGNVRRFCYDVSGQLVETWLLRVGGTQQPQLLVGNIRYNGQGRIESETTGNGLTSQARYSAEDGSLIRLVARVGNKKPLLDLNYVYDPVGNVIEQADTSQDVSHFNNQRVEPINRYRYDSLYQLVEARGWEVSQPSHGPGLPALLPLPLDPNQRRNYTRSFDYDRAGNLLARHQNGTPGFSMFTSTLSNRSLAQRDDGSLPGESDVASAFDACGNQRQLQRGQDMIWDCRNQLRMVTLVARGGEADDDECYVYDHPGHRIRKTRIARSSGRTLHCDVRYLPGLEIHRESDGVERHVISIEAGRSQIRALHWPGAPQSDQLRYNLSDHLGSSTLELDHEAGVLTREHYYPFGGTACWAARSSLVAQYKSIRYSGKERDKTGLYYYGYRYYAPWLHRWITADPASDIDGLNVYMFCANNPLTYLDVSGLAKYKGKGDAIEKFRGSMGGVIAARGLKEIKKLSPEKGQRLENNLQLIPKATAEAIRMLKEENVDWVYQNFTSRIFGSHSSPQALREQLLSVLVPLKATADKYAGGRSERLVLAAPGGNLGNTANTHPEDPRKRLFLSDEALDLSPVNLVTTIVHESSHRLNKPTHDFMYYALDFVLTADDPDRSNSIVDRISSGLENKYLAETAMAKLTNDVRKEFFADMDVQAVTEKLNADPGFLQKTLLSNADSYALLVKSMSYPLFKNNNV</sequence>
<protein>
    <submittedName>
        <fullName evidence="1">RHS repeat protein</fullName>
    </submittedName>
</protein>
<evidence type="ECO:0000313" key="1">
    <source>
        <dbReference type="EMBL" id="MBV4547981.1"/>
    </source>
</evidence>
<name>A0ABS6RQX0_9PSED</name>
<proteinExistence type="predicted"/>
<dbReference type="InterPro" id="IPR050708">
    <property type="entry name" value="T6SS_VgrG/RHS"/>
</dbReference>
<dbReference type="NCBIfam" id="TIGR03696">
    <property type="entry name" value="Rhs_assc_core"/>
    <property type="match status" value="1"/>
</dbReference>
<dbReference type="PANTHER" id="PTHR32305:SF15">
    <property type="entry name" value="PROTEIN RHSA-RELATED"/>
    <property type="match status" value="1"/>
</dbReference>
<dbReference type="EMBL" id="JAHSTX010000001">
    <property type="protein sequence ID" value="MBV4547981.1"/>
    <property type="molecule type" value="Genomic_DNA"/>
</dbReference>
<dbReference type="PANTHER" id="PTHR32305">
    <property type="match status" value="1"/>
</dbReference>